<dbReference type="PANTHER" id="PTHR19422:SF123">
    <property type="entry name" value="RT1 CLASS I, LOCUS CE15"/>
    <property type="match status" value="1"/>
</dbReference>
<dbReference type="SUPFAM" id="SSF51283">
    <property type="entry name" value="dUTPase-like"/>
    <property type="match status" value="1"/>
</dbReference>
<evidence type="ECO:0000256" key="3">
    <source>
        <dbReference type="ARBA" id="ARBA00022801"/>
    </source>
</evidence>
<name>A0A7K6J3X9_9CORV</name>
<sequence>SSSTGLDLATACTVTIIDSSVHLIPTGINGPLGQGRSALLLGHSSTTLRGLFVLPGVIDEDFLGEIKIMVWTPFPPCTVPQGSKIAQLIFFAALMSTNTVQKQTGEESFGSTGAPQIFWAQQLTVQWPTCKCKLSWQGQHVTLTGIIDMGADVAVIS</sequence>
<dbReference type="Pfam" id="PF00692">
    <property type="entry name" value="dUTPase"/>
    <property type="match status" value="1"/>
</dbReference>
<feature type="non-terminal residue" evidence="5">
    <location>
        <position position="157"/>
    </location>
</feature>
<dbReference type="PANTHER" id="PTHR19422">
    <property type="entry name" value="GAG RETROVIRAL POLYPROTEIN"/>
    <property type="match status" value="1"/>
</dbReference>
<accession>A0A7K6J3X9</accession>
<dbReference type="AlphaFoldDB" id="A0A7K6J3X9"/>
<gene>
    <name evidence="5" type="primary">Ervk9_1</name>
    <name evidence="5" type="ORF">MACNIG_R02589</name>
</gene>
<dbReference type="EMBL" id="VZRQ01006662">
    <property type="protein sequence ID" value="NWV95110.1"/>
    <property type="molecule type" value="Genomic_DNA"/>
</dbReference>
<dbReference type="CDD" id="cd07557">
    <property type="entry name" value="trimeric_dUTPase"/>
    <property type="match status" value="1"/>
</dbReference>
<dbReference type="InterPro" id="IPR051592">
    <property type="entry name" value="HERV-K_Pro_peptidase_A2"/>
</dbReference>
<dbReference type="InterPro" id="IPR036157">
    <property type="entry name" value="dUTPase-like_sf"/>
</dbReference>
<dbReference type="GO" id="GO:0006508">
    <property type="term" value="P:proteolysis"/>
    <property type="evidence" value="ECO:0007669"/>
    <property type="project" value="UniProtKB-KW"/>
</dbReference>
<evidence type="ECO:0000313" key="6">
    <source>
        <dbReference type="Proteomes" id="UP000574967"/>
    </source>
</evidence>
<dbReference type="InterPro" id="IPR033704">
    <property type="entry name" value="dUTPase_trimeric"/>
</dbReference>
<protein>
    <submittedName>
        <fullName evidence="5">POK9 protein</fullName>
    </submittedName>
</protein>
<dbReference type="Proteomes" id="UP000574967">
    <property type="component" value="Unassembled WGS sequence"/>
</dbReference>
<dbReference type="GO" id="GO:0004190">
    <property type="term" value="F:aspartic-type endopeptidase activity"/>
    <property type="evidence" value="ECO:0007669"/>
    <property type="project" value="UniProtKB-KW"/>
</dbReference>
<evidence type="ECO:0000256" key="2">
    <source>
        <dbReference type="ARBA" id="ARBA00022750"/>
    </source>
</evidence>
<keyword evidence="2" id="KW-0064">Aspartyl protease</keyword>
<dbReference type="InterPro" id="IPR029054">
    <property type="entry name" value="dUTPase-like"/>
</dbReference>
<comment type="caution">
    <text evidence="5">The sequence shown here is derived from an EMBL/GenBank/DDBJ whole genome shotgun (WGS) entry which is preliminary data.</text>
</comment>
<feature type="non-terminal residue" evidence="5">
    <location>
        <position position="1"/>
    </location>
</feature>
<reference evidence="5 6" key="1">
    <citation type="submission" date="2019-09" db="EMBL/GenBank/DDBJ databases">
        <title>Bird 10,000 Genomes (B10K) Project - Family phase.</title>
        <authorList>
            <person name="Zhang G."/>
        </authorList>
    </citation>
    <scope>NUCLEOTIDE SEQUENCE [LARGE SCALE GENOMIC DNA]</scope>
    <source>
        <strain evidence="5">B10K-DU-029-43</strain>
        <tissue evidence="5">Heart</tissue>
    </source>
</reference>
<organism evidence="5 6">
    <name type="scientific">Machaerirhynchus nigripectus</name>
    <dbReference type="NCBI Taxonomy" id="1160894"/>
    <lineage>
        <taxon>Eukaryota</taxon>
        <taxon>Metazoa</taxon>
        <taxon>Chordata</taxon>
        <taxon>Craniata</taxon>
        <taxon>Vertebrata</taxon>
        <taxon>Euteleostomi</taxon>
        <taxon>Archelosauria</taxon>
        <taxon>Archosauria</taxon>
        <taxon>Dinosauria</taxon>
        <taxon>Saurischia</taxon>
        <taxon>Theropoda</taxon>
        <taxon>Coelurosauria</taxon>
        <taxon>Aves</taxon>
        <taxon>Neognathae</taxon>
        <taxon>Neoaves</taxon>
        <taxon>Telluraves</taxon>
        <taxon>Australaves</taxon>
        <taxon>Passeriformes</taxon>
        <taxon>Corvoidea</taxon>
        <taxon>Dicruridae</taxon>
        <taxon>Machaerirhynchus</taxon>
    </lineage>
</organism>
<dbReference type="Gene3D" id="2.70.40.10">
    <property type="match status" value="1"/>
</dbReference>
<keyword evidence="1" id="KW-0645">Protease</keyword>
<feature type="domain" description="dUTPase-like" evidence="4">
    <location>
        <begin position="2"/>
        <end position="113"/>
    </location>
</feature>
<evidence type="ECO:0000313" key="5">
    <source>
        <dbReference type="EMBL" id="NWV95110.1"/>
    </source>
</evidence>
<keyword evidence="6" id="KW-1185">Reference proteome</keyword>
<keyword evidence="3" id="KW-0378">Hydrolase</keyword>
<evidence type="ECO:0000256" key="1">
    <source>
        <dbReference type="ARBA" id="ARBA00022670"/>
    </source>
</evidence>
<proteinExistence type="predicted"/>
<evidence type="ECO:0000259" key="4">
    <source>
        <dbReference type="Pfam" id="PF00692"/>
    </source>
</evidence>